<feature type="binding site" description="axial binding residue" evidence="20">
    <location>
        <position position="220"/>
    </location>
    <ligand>
        <name>heme c</name>
        <dbReference type="ChEBI" id="CHEBI:61717"/>
        <label>2</label>
    </ligand>
    <ligandPart>
        <name>Fe</name>
        <dbReference type="ChEBI" id="CHEBI:18248"/>
    </ligandPart>
</feature>
<dbReference type="GO" id="GO:0006119">
    <property type="term" value="P:oxidative phosphorylation"/>
    <property type="evidence" value="ECO:0007669"/>
    <property type="project" value="UniProtKB-UniPathway"/>
</dbReference>
<feature type="binding site" description="axial binding residue" evidence="20">
    <location>
        <position position="173"/>
    </location>
    <ligand>
        <name>heme c</name>
        <dbReference type="ChEBI" id="CHEBI:61717"/>
        <label>2</label>
    </ligand>
    <ligandPart>
        <name>Fe</name>
        <dbReference type="ChEBI" id="CHEBI:18248"/>
    </ligandPart>
</feature>
<keyword evidence="6 19" id="KW-0997">Cell inner membrane</keyword>
<feature type="binding site" description="axial binding residue" evidence="20">
    <location>
        <position position="125"/>
    </location>
    <ligand>
        <name>heme c</name>
        <dbReference type="ChEBI" id="CHEBI:61717"/>
        <label>1</label>
    </ligand>
    <ligandPart>
        <name>Fe</name>
        <dbReference type="ChEBI" id="CHEBI:18248"/>
    </ligandPart>
</feature>
<evidence type="ECO:0000256" key="15">
    <source>
        <dbReference type="ARBA" id="ARBA00023002"/>
    </source>
</evidence>
<keyword evidence="5 19" id="KW-1003">Cell membrane</keyword>
<comment type="similarity">
    <text evidence="3 19">Belongs to the CcoP / FixP family.</text>
</comment>
<dbReference type="SUPFAM" id="SSF46626">
    <property type="entry name" value="Cytochrome c"/>
    <property type="match status" value="2"/>
</dbReference>
<keyword evidence="16 19" id="KW-0408">Iron</keyword>
<feature type="binding site" description="axial binding residue" evidence="20">
    <location>
        <position position="265"/>
    </location>
    <ligand>
        <name>heme c</name>
        <dbReference type="ChEBI" id="CHEBI:61717"/>
        <label>1</label>
    </ligand>
    <ligandPart>
        <name>Fe</name>
        <dbReference type="ChEBI" id="CHEBI:18248"/>
    </ligandPart>
</feature>
<evidence type="ECO:0000256" key="6">
    <source>
        <dbReference type="ARBA" id="ARBA00022519"/>
    </source>
</evidence>
<comment type="function">
    <text evidence="19">C-type cytochrome. Part of the cbb3-type cytochrome c oxidase complex.</text>
</comment>
<evidence type="ECO:0000256" key="22">
    <source>
        <dbReference type="SAM" id="Phobius"/>
    </source>
</evidence>
<dbReference type="PRINTS" id="PR00605">
    <property type="entry name" value="CYTCHROMECIC"/>
</dbReference>
<keyword evidence="4 19" id="KW-0813">Transport</keyword>
<dbReference type="PROSITE" id="PS51007">
    <property type="entry name" value="CYTC"/>
    <property type="match status" value="2"/>
</dbReference>
<dbReference type="InterPro" id="IPR004678">
    <property type="entry name" value="Cyt_c_oxidase_cbb3_su3"/>
</dbReference>
<proteinExistence type="inferred from homology"/>
<dbReference type="InterPro" id="IPR008168">
    <property type="entry name" value="Cyt_C_IC"/>
</dbReference>
<dbReference type="GO" id="GO:0009055">
    <property type="term" value="F:electron transfer activity"/>
    <property type="evidence" value="ECO:0007669"/>
    <property type="project" value="InterPro"/>
</dbReference>
<keyword evidence="8 19" id="KW-0679">Respiratory chain</keyword>
<evidence type="ECO:0000256" key="2">
    <source>
        <dbReference type="ARBA" id="ARBA00004673"/>
    </source>
</evidence>
<comment type="subunit">
    <text evidence="19">Component of the cbb3-type cytochrome c oxidase.</text>
</comment>
<feature type="binding site" description="covalent" evidence="21">
    <location>
        <position position="124"/>
    </location>
    <ligand>
        <name>heme c</name>
        <dbReference type="ChEBI" id="CHEBI:61717"/>
        <label>1</label>
    </ligand>
</feature>
<feature type="binding site" description="covalent" evidence="21">
    <location>
        <position position="216"/>
    </location>
    <ligand>
        <name>heme c</name>
        <dbReference type="ChEBI" id="CHEBI:61717"/>
        <label>2</label>
    </ligand>
</feature>
<dbReference type="PIRSF" id="PIRSF000006">
    <property type="entry name" value="Cbb3-Cox_fixP"/>
    <property type="match status" value="1"/>
</dbReference>
<dbReference type="Pfam" id="PF13442">
    <property type="entry name" value="Cytochrome_CBB3"/>
    <property type="match status" value="1"/>
</dbReference>
<comment type="cofactor">
    <cofactor evidence="19 21">
        <name>heme c</name>
        <dbReference type="ChEBI" id="CHEBI:61717"/>
    </cofactor>
    <text evidence="19 21">Binds 2 heme C groups per subunit.</text>
</comment>
<dbReference type="Pfam" id="PF14715">
    <property type="entry name" value="FixP_N"/>
    <property type="match status" value="1"/>
</dbReference>
<dbReference type="AlphaFoldDB" id="A4U3A4"/>
<gene>
    <name evidence="24" type="primary">fixP</name>
    <name evidence="24" type="ORF">MGR_2547</name>
</gene>
<evidence type="ECO:0000256" key="12">
    <source>
        <dbReference type="ARBA" id="ARBA00022781"/>
    </source>
</evidence>
<comment type="pathway">
    <text evidence="2 19">Energy metabolism; oxidative phosphorylation.</text>
</comment>
<evidence type="ECO:0000256" key="13">
    <source>
        <dbReference type="ARBA" id="ARBA00022982"/>
    </source>
</evidence>
<evidence type="ECO:0000256" key="18">
    <source>
        <dbReference type="ARBA" id="ARBA00023136"/>
    </source>
</evidence>
<evidence type="ECO:0000256" key="20">
    <source>
        <dbReference type="PIRSR" id="PIRSR000006-1"/>
    </source>
</evidence>
<dbReference type="InterPro" id="IPR038414">
    <property type="entry name" value="CcoP_N_sf"/>
</dbReference>
<dbReference type="RefSeq" id="WP_024081114.1">
    <property type="nucleotide sequence ID" value="NZ_CP027527.1"/>
</dbReference>
<evidence type="ECO:0000256" key="10">
    <source>
        <dbReference type="ARBA" id="ARBA00022723"/>
    </source>
</evidence>
<organism evidence="24">
    <name type="scientific">Magnetospirillum gryphiswaldense</name>
    <dbReference type="NCBI Taxonomy" id="55518"/>
    <lineage>
        <taxon>Bacteria</taxon>
        <taxon>Pseudomonadati</taxon>
        <taxon>Pseudomonadota</taxon>
        <taxon>Alphaproteobacteria</taxon>
        <taxon>Rhodospirillales</taxon>
        <taxon>Rhodospirillaceae</taxon>
        <taxon>Magnetospirillum</taxon>
    </lineage>
</organism>
<dbReference type="PANTHER" id="PTHR33751:SF1">
    <property type="entry name" value="CBB3-TYPE CYTOCHROME C OXIDASE SUBUNIT FIXP"/>
    <property type="match status" value="1"/>
</dbReference>
<dbReference type="InterPro" id="IPR032858">
    <property type="entry name" value="CcoP_N"/>
</dbReference>
<evidence type="ECO:0000313" key="24">
    <source>
        <dbReference type="EMBL" id="CAM77361.1"/>
    </source>
</evidence>
<feature type="binding site" description="covalent" evidence="21">
    <location>
        <position position="219"/>
    </location>
    <ligand>
        <name>heme c</name>
        <dbReference type="ChEBI" id="CHEBI:61717"/>
        <label>2</label>
    </ligand>
</feature>
<evidence type="ECO:0000256" key="19">
    <source>
        <dbReference type="PIRNR" id="PIRNR000006"/>
    </source>
</evidence>
<reference evidence="24" key="1">
    <citation type="journal article" date="2007" name="J. Bacteriol.">
        <title>Comparative genome analysis of four magnetotactic bacteria reveals a complex set of group-specific genes implicated in magnetosome biomineralization and function.</title>
        <authorList>
            <person name="Richter M."/>
            <person name="Kube M."/>
            <person name="Bazylinski D.A."/>
            <person name="Lombardot T."/>
            <person name="Gloeckner F.O."/>
            <person name="Reinhardt R."/>
            <person name="Schueler D."/>
        </authorList>
    </citation>
    <scope>NUCLEOTIDE SEQUENCE</scope>
    <source>
        <strain evidence="24">MSR-1</strain>
    </source>
</reference>
<dbReference type="UniPathway" id="UPA00705"/>
<evidence type="ECO:0000256" key="11">
    <source>
        <dbReference type="ARBA" id="ARBA00022737"/>
    </source>
</evidence>
<dbReference type="GO" id="GO:0005506">
    <property type="term" value="F:iron ion binding"/>
    <property type="evidence" value="ECO:0007669"/>
    <property type="project" value="InterPro"/>
</dbReference>
<comment type="subcellular location">
    <subcellularLocation>
        <location evidence="1 19">Cell inner membrane</location>
    </subcellularLocation>
</comment>
<dbReference type="InterPro" id="IPR050597">
    <property type="entry name" value="Cytochrome_c_Oxidase_Subunit"/>
</dbReference>
<dbReference type="InterPro" id="IPR036909">
    <property type="entry name" value="Cyt_c-like_dom_sf"/>
</dbReference>
<evidence type="ECO:0000259" key="23">
    <source>
        <dbReference type="PROSITE" id="PS51007"/>
    </source>
</evidence>
<dbReference type="Pfam" id="PF00034">
    <property type="entry name" value="Cytochrom_C"/>
    <property type="match status" value="1"/>
</dbReference>
<keyword evidence="17 19" id="KW-0406">Ion transport</keyword>
<keyword evidence="15 19" id="KW-0560">Oxidoreductase</keyword>
<dbReference type="GO" id="GO:0020037">
    <property type="term" value="F:heme binding"/>
    <property type="evidence" value="ECO:0007669"/>
    <property type="project" value="InterPro"/>
</dbReference>
<name>A4U3A4_9PROT</name>
<dbReference type="NCBIfam" id="TIGR00782">
    <property type="entry name" value="ccoP"/>
    <property type="match status" value="1"/>
</dbReference>
<dbReference type="GO" id="GO:0005886">
    <property type="term" value="C:plasma membrane"/>
    <property type="evidence" value="ECO:0007669"/>
    <property type="project" value="UniProtKB-SubCell"/>
</dbReference>
<feature type="domain" description="Cytochrome c" evidence="23">
    <location>
        <begin position="203"/>
        <end position="288"/>
    </location>
</feature>
<evidence type="ECO:0000256" key="14">
    <source>
        <dbReference type="ARBA" id="ARBA00022989"/>
    </source>
</evidence>
<protein>
    <recommendedName>
        <fullName evidence="19">Cbb3-type cytochrome c oxidase subunit</fullName>
    </recommendedName>
</protein>
<evidence type="ECO:0000256" key="5">
    <source>
        <dbReference type="ARBA" id="ARBA00022475"/>
    </source>
</evidence>
<keyword evidence="12 19" id="KW-0375">Hydrogen ion transport</keyword>
<evidence type="ECO:0000256" key="17">
    <source>
        <dbReference type="ARBA" id="ARBA00023065"/>
    </source>
</evidence>
<evidence type="ECO:0000256" key="3">
    <source>
        <dbReference type="ARBA" id="ARBA00006113"/>
    </source>
</evidence>
<evidence type="ECO:0000256" key="7">
    <source>
        <dbReference type="ARBA" id="ARBA00022617"/>
    </source>
</evidence>
<feature type="binding site" description="covalent" evidence="21">
    <location>
        <position position="121"/>
    </location>
    <ligand>
        <name>heme c</name>
        <dbReference type="ChEBI" id="CHEBI:61717"/>
        <label>1</label>
    </ligand>
</feature>
<dbReference type="Gene3D" id="6.10.280.130">
    <property type="match status" value="1"/>
</dbReference>
<sequence length="291" mass="31550">MAHVEHDVISGQNTTGHEWDGIKELNTPLPKWWVYVFWATVIWAIGYWVAMPTWPTTSDYSRGMMGYSSRADLANELDLQKKARSQWLAKLEAASLQQIKDDKTLLNYAMAGGKIAFGDNCSACHGSGGVGVAGAYPRLADDEWIWGGSLDDIHQTIQYGVRNENSNSRQSEMLAFGTGDALDKTQVDQLADYVLSLSSKTPAAGSPGEAIFAERCTACHQEGGVGTKELGAPALNNNIWLFKGDKESAKQGVINQVTKPRHGAMPAWAGRLDAATIKMLAVYVHSMGGGK</sequence>
<evidence type="ECO:0000256" key="9">
    <source>
        <dbReference type="ARBA" id="ARBA00022692"/>
    </source>
</evidence>
<feature type="domain" description="Cytochrome c" evidence="23">
    <location>
        <begin position="108"/>
        <end position="198"/>
    </location>
</feature>
<dbReference type="PANTHER" id="PTHR33751">
    <property type="entry name" value="CBB3-TYPE CYTOCHROME C OXIDASE SUBUNIT FIXP"/>
    <property type="match status" value="1"/>
</dbReference>
<keyword evidence="14 22" id="KW-1133">Transmembrane helix</keyword>
<keyword evidence="13 19" id="KW-0249">Electron transport</keyword>
<evidence type="ECO:0000256" key="8">
    <source>
        <dbReference type="ARBA" id="ARBA00022660"/>
    </source>
</evidence>
<keyword evidence="7 19" id="KW-0349">Heme</keyword>
<keyword evidence="10 19" id="KW-0479">Metal-binding</keyword>
<dbReference type="GO" id="GO:1902600">
    <property type="term" value="P:proton transmembrane transport"/>
    <property type="evidence" value="ECO:0007669"/>
    <property type="project" value="UniProtKB-KW"/>
</dbReference>
<dbReference type="InterPro" id="IPR009056">
    <property type="entry name" value="Cyt_c-like_dom"/>
</dbReference>
<accession>A4U3A4</accession>
<dbReference type="Gene3D" id="1.10.760.10">
    <property type="entry name" value="Cytochrome c-like domain"/>
    <property type="match status" value="2"/>
</dbReference>
<keyword evidence="9 22" id="KW-0812">Transmembrane</keyword>
<evidence type="ECO:0000256" key="21">
    <source>
        <dbReference type="PIRSR" id="PIRSR000006-2"/>
    </source>
</evidence>
<evidence type="ECO:0000256" key="1">
    <source>
        <dbReference type="ARBA" id="ARBA00004533"/>
    </source>
</evidence>
<dbReference type="GO" id="GO:0016491">
    <property type="term" value="F:oxidoreductase activity"/>
    <property type="evidence" value="ECO:0007669"/>
    <property type="project" value="UniProtKB-KW"/>
</dbReference>
<feature type="transmembrane region" description="Helical" evidence="22">
    <location>
        <begin position="32"/>
        <end position="50"/>
    </location>
</feature>
<evidence type="ECO:0000256" key="4">
    <source>
        <dbReference type="ARBA" id="ARBA00022448"/>
    </source>
</evidence>
<keyword evidence="11" id="KW-0677">Repeat</keyword>
<dbReference type="EMBL" id="CU459003">
    <property type="protein sequence ID" value="CAM77361.1"/>
    <property type="molecule type" value="Genomic_DNA"/>
</dbReference>
<keyword evidence="18 19" id="KW-0472">Membrane</keyword>
<evidence type="ECO:0000256" key="16">
    <source>
        <dbReference type="ARBA" id="ARBA00023004"/>
    </source>
</evidence>